<protein>
    <submittedName>
        <fullName evidence="4">Fumarylacetoacetate hydrolase family protein</fullName>
    </submittedName>
</protein>
<evidence type="ECO:0000256" key="1">
    <source>
        <dbReference type="ARBA" id="ARBA00010211"/>
    </source>
</evidence>
<gene>
    <name evidence="4" type="ORF">G5575_18730</name>
</gene>
<dbReference type="RefSeq" id="WP_164535650.1">
    <property type="nucleotide sequence ID" value="NZ_JAALFG010000006.1"/>
</dbReference>
<dbReference type="GO" id="GO:0046872">
    <property type="term" value="F:metal ion binding"/>
    <property type="evidence" value="ECO:0007669"/>
    <property type="project" value="UniProtKB-KW"/>
</dbReference>
<name>A0A6M1SQ86_9HYPH</name>
<dbReference type="Pfam" id="PF01557">
    <property type="entry name" value="FAA_hydrolase"/>
    <property type="match status" value="1"/>
</dbReference>
<comment type="similarity">
    <text evidence="1">Belongs to the FAH family.</text>
</comment>
<reference evidence="4 5" key="1">
    <citation type="submission" date="2020-02" db="EMBL/GenBank/DDBJ databases">
        <authorList>
            <person name="Khan S.A."/>
            <person name="Jeon C.O."/>
            <person name="Chun B.H."/>
        </authorList>
    </citation>
    <scope>NUCLEOTIDE SEQUENCE [LARGE SCALE GENOMIC DNA]</scope>
    <source>
        <strain evidence="4 5">H239</strain>
    </source>
</reference>
<keyword evidence="5" id="KW-1185">Reference proteome</keyword>
<dbReference type="EMBL" id="JAALFG010000006">
    <property type="protein sequence ID" value="NGP19398.1"/>
    <property type="molecule type" value="Genomic_DNA"/>
</dbReference>
<dbReference type="Proteomes" id="UP000474802">
    <property type="component" value="Unassembled WGS sequence"/>
</dbReference>
<feature type="domain" description="Fumarylacetoacetase-like C-terminal" evidence="3">
    <location>
        <begin position="72"/>
        <end position="278"/>
    </location>
</feature>
<dbReference type="PANTHER" id="PTHR42796:SF4">
    <property type="entry name" value="FUMARYLACETOACETATE HYDROLASE DOMAIN-CONTAINING PROTEIN 2A"/>
    <property type="match status" value="1"/>
</dbReference>
<dbReference type="GO" id="GO:0016787">
    <property type="term" value="F:hydrolase activity"/>
    <property type="evidence" value="ECO:0007669"/>
    <property type="project" value="UniProtKB-KW"/>
</dbReference>
<dbReference type="InterPro" id="IPR011234">
    <property type="entry name" value="Fumarylacetoacetase-like_C"/>
</dbReference>
<evidence type="ECO:0000313" key="4">
    <source>
        <dbReference type="EMBL" id="NGP19398.1"/>
    </source>
</evidence>
<evidence type="ECO:0000259" key="3">
    <source>
        <dbReference type="Pfam" id="PF01557"/>
    </source>
</evidence>
<proteinExistence type="inferred from homology"/>
<dbReference type="GO" id="GO:0044281">
    <property type="term" value="P:small molecule metabolic process"/>
    <property type="evidence" value="ECO:0007669"/>
    <property type="project" value="UniProtKB-ARBA"/>
</dbReference>
<sequence length="286" mass="30628">MKLLRVGAKGAEKPAILADDGIIRDLSGIVPDIGGTTLLDEGLDKIRATDISALPELSASERIGPCVANVGKFICIGLNYADHAAETGAKIPEEPIIFMKATSAIIGPNDDVIIPKNAIKPDWEVELAVVIGKEARYVEEADALDHVAGYCVCNDVSERHFQTERGGTWDKGKGADTFGPIGPWLVTKDEVADPQNLSMWLEVDGHRYQDGSTKTMVFGVAKLVSYVSHFMSLQPGDVITTGTPPGVGMGIKPEPVWLKPGNVMHLGIEGLGEQRQNVRAYSAADK</sequence>
<dbReference type="Gene3D" id="3.90.850.10">
    <property type="entry name" value="Fumarylacetoacetase-like, C-terminal domain"/>
    <property type="match status" value="1"/>
</dbReference>
<organism evidence="4 5">
    <name type="scientific">Devosia aurantiaca</name>
    <dbReference type="NCBI Taxonomy" id="2714858"/>
    <lineage>
        <taxon>Bacteria</taxon>
        <taxon>Pseudomonadati</taxon>
        <taxon>Pseudomonadota</taxon>
        <taxon>Alphaproteobacteria</taxon>
        <taxon>Hyphomicrobiales</taxon>
        <taxon>Devosiaceae</taxon>
        <taxon>Devosia</taxon>
    </lineage>
</organism>
<evidence type="ECO:0000313" key="5">
    <source>
        <dbReference type="Proteomes" id="UP000474802"/>
    </source>
</evidence>
<reference evidence="4 5" key="2">
    <citation type="submission" date="2020-03" db="EMBL/GenBank/DDBJ databases">
        <title>Devosia chinhatensis sp. nov., isolated from a hexachlorocyclohexane (HCH) dump site in India.</title>
        <authorList>
            <person name="Kumar M."/>
            <person name="Lal R."/>
        </authorList>
    </citation>
    <scope>NUCLEOTIDE SEQUENCE [LARGE SCALE GENOMIC DNA]</scope>
    <source>
        <strain evidence="4 5">H239</strain>
    </source>
</reference>
<dbReference type="AlphaFoldDB" id="A0A6M1SQ86"/>
<evidence type="ECO:0000256" key="2">
    <source>
        <dbReference type="ARBA" id="ARBA00022723"/>
    </source>
</evidence>
<keyword evidence="4" id="KW-0378">Hydrolase</keyword>
<dbReference type="SUPFAM" id="SSF56529">
    <property type="entry name" value="FAH"/>
    <property type="match status" value="1"/>
</dbReference>
<dbReference type="FunFam" id="3.90.850.10:FF:000012">
    <property type="entry name" value="Putative 2-hydroxyhepta-2,4-diene-1,7-dioate isomerase"/>
    <property type="match status" value="1"/>
</dbReference>
<dbReference type="PANTHER" id="PTHR42796">
    <property type="entry name" value="FUMARYLACETOACETATE HYDROLASE DOMAIN-CONTAINING PROTEIN 2A-RELATED"/>
    <property type="match status" value="1"/>
</dbReference>
<dbReference type="InterPro" id="IPR036663">
    <property type="entry name" value="Fumarylacetoacetase_C_sf"/>
</dbReference>
<comment type="caution">
    <text evidence="4">The sequence shown here is derived from an EMBL/GenBank/DDBJ whole genome shotgun (WGS) entry which is preliminary data.</text>
</comment>
<accession>A0A6M1SQ86</accession>
<keyword evidence="2" id="KW-0479">Metal-binding</keyword>
<dbReference type="InterPro" id="IPR051121">
    <property type="entry name" value="FAH"/>
</dbReference>